<protein>
    <recommendedName>
        <fullName evidence="4">Membrane metalloprotease</fullName>
    </recommendedName>
</protein>
<sequence>MKKIALCALFCVGLLTSCSKSSDENTTSESSTNLKAGNLLTTGASARDLLSNENFDKLIIEIAYVAGFEPTFEAISNFEDFLLERTFKENIEFKFTSLSTPSEETLTLDEVVDLEEKNRTQYNSENAIAVYIYFADAPSDSDDEDEGLVTLGAVYRNTSMVIYQSTVEDIANRSSFVTIADVETATLLHEFGHLFGLVNLSTQSVNDHEETTENEDGNQEGTNHCNVEGCLMRSELEFGSSMLKQMEKNASKGLATIPDFDAECILDLQKYGGR</sequence>
<feature type="chain" id="PRO_5045821269" description="Membrane metalloprotease" evidence="1">
    <location>
        <begin position="23"/>
        <end position="274"/>
    </location>
</feature>
<accession>A0AA48KN23</accession>
<dbReference type="Proteomes" id="UP001330184">
    <property type="component" value="Chromosome"/>
</dbReference>
<dbReference type="PROSITE" id="PS51257">
    <property type="entry name" value="PROKAR_LIPOPROTEIN"/>
    <property type="match status" value="1"/>
</dbReference>
<proteinExistence type="predicted"/>
<dbReference type="InterPro" id="IPR024079">
    <property type="entry name" value="MetalloPept_cat_dom_sf"/>
</dbReference>
<dbReference type="EMBL" id="AP027268">
    <property type="protein sequence ID" value="BDW91730.1"/>
    <property type="molecule type" value="Genomic_DNA"/>
</dbReference>
<dbReference type="AlphaFoldDB" id="A0AA48KN23"/>
<keyword evidence="1" id="KW-0732">Signal</keyword>
<evidence type="ECO:0000313" key="2">
    <source>
        <dbReference type="EMBL" id="BDW91730.1"/>
    </source>
</evidence>
<gene>
    <name evidence="2" type="ORF">MACH07_05620</name>
</gene>
<organism evidence="2 3">
    <name type="scientific">Flagellimonas marinaquae</name>
    <dbReference type="NCBI Taxonomy" id="254955"/>
    <lineage>
        <taxon>Bacteria</taxon>
        <taxon>Pseudomonadati</taxon>
        <taxon>Bacteroidota</taxon>
        <taxon>Flavobacteriia</taxon>
        <taxon>Flavobacteriales</taxon>
        <taxon>Flavobacteriaceae</taxon>
        <taxon>Flagellimonas</taxon>
    </lineage>
</organism>
<keyword evidence="3" id="KW-1185">Reference proteome</keyword>
<evidence type="ECO:0000313" key="3">
    <source>
        <dbReference type="Proteomes" id="UP001330184"/>
    </source>
</evidence>
<reference evidence="2 3" key="1">
    <citation type="submission" date="2023-01" db="EMBL/GenBank/DDBJ databases">
        <title>Complete genome sequence of Muricauda aquimarina strain IFOP_LL357.</title>
        <authorList>
            <person name="Gajardo G."/>
            <person name="Ueki S."/>
            <person name="Maruyama F."/>
        </authorList>
    </citation>
    <scope>NUCLEOTIDE SEQUENCE [LARGE SCALE GENOMIC DNA]</scope>
    <source>
        <strain evidence="2 3">IFOP_LL357</strain>
    </source>
</reference>
<evidence type="ECO:0008006" key="4">
    <source>
        <dbReference type="Google" id="ProtNLM"/>
    </source>
</evidence>
<dbReference type="GO" id="GO:0008237">
    <property type="term" value="F:metallopeptidase activity"/>
    <property type="evidence" value="ECO:0007669"/>
    <property type="project" value="InterPro"/>
</dbReference>
<feature type="signal peptide" evidence="1">
    <location>
        <begin position="1"/>
        <end position="22"/>
    </location>
</feature>
<evidence type="ECO:0000256" key="1">
    <source>
        <dbReference type="SAM" id="SignalP"/>
    </source>
</evidence>
<dbReference type="RefSeq" id="WP_252080508.1">
    <property type="nucleotide sequence ID" value="NZ_AP027268.1"/>
</dbReference>
<dbReference type="Gene3D" id="3.40.390.10">
    <property type="entry name" value="Collagenase (Catalytic Domain)"/>
    <property type="match status" value="1"/>
</dbReference>
<name>A0AA48KN23_9FLAO</name>